<protein>
    <submittedName>
        <fullName evidence="8">Response regulator transcription factor</fullName>
    </submittedName>
</protein>
<dbReference type="InterPro" id="IPR039420">
    <property type="entry name" value="WalR-like"/>
</dbReference>
<evidence type="ECO:0000256" key="1">
    <source>
        <dbReference type="ARBA" id="ARBA00022553"/>
    </source>
</evidence>
<proteinExistence type="predicted"/>
<feature type="domain" description="Response regulatory" evidence="7">
    <location>
        <begin position="6"/>
        <end position="126"/>
    </location>
</feature>
<dbReference type="PANTHER" id="PTHR43214">
    <property type="entry name" value="TWO-COMPONENT RESPONSE REGULATOR"/>
    <property type="match status" value="1"/>
</dbReference>
<name>A0A9X1N9N5_9ACTN</name>
<dbReference type="SMART" id="SM00421">
    <property type="entry name" value="HTH_LUXR"/>
    <property type="match status" value="1"/>
</dbReference>
<evidence type="ECO:0000256" key="4">
    <source>
        <dbReference type="ARBA" id="ARBA00023163"/>
    </source>
</evidence>
<dbReference type="PROSITE" id="PS50110">
    <property type="entry name" value="RESPONSE_REGULATORY"/>
    <property type="match status" value="1"/>
</dbReference>
<dbReference type="AlphaFoldDB" id="A0A9X1N9N5"/>
<dbReference type="CDD" id="cd06170">
    <property type="entry name" value="LuxR_C_like"/>
    <property type="match status" value="1"/>
</dbReference>
<dbReference type="Pfam" id="PF00072">
    <property type="entry name" value="Response_reg"/>
    <property type="match status" value="1"/>
</dbReference>
<dbReference type="Pfam" id="PF00196">
    <property type="entry name" value="GerE"/>
    <property type="match status" value="1"/>
</dbReference>
<dbReference type="GO" id="GO:0006355">
    <property type="term" value="P:regulation of DNA-templated transcription"/>
    <property type="evidence" value="ECO:0007669"/>
    <property type="project" value="InterPro"/>
</dbReference>
<keyword evidence="3" id="KW-0238">DNA-binding</keyword>
<evidence type="ECO:0000256" key="3">
    <source>
        <dbReference type="ARBA" id="ARBA00023125"/>
    </source>
</evidence>
<evidence type="ECO:0000256" key="5">
    <source>
        <dbReference type="PROSITE-ProRule" id="PRU00169"/>
    </source>
</evidence>
<dbReference type="InterPro" id="IPR011006">
    <property type="entry name" value="CheY-like_superfamily"/>
</dbReference>
<dbReference type="InterPro" id="IPR000792">
    <property type="entry name" value="Tscrpt_reg_LuxR_C"/>
</dbReference>
<dbReference type="SUPFAM" id="SSF46894">
    <property type="entry name" value="C-terminal effector domain of the bipartite response regulators"/>
    <property type="match status" value="1"/>
</dbReference>
<evidence type="ECO:0000313" key="8">
    <source>
        <dbReference type="EMBL" id="MCD5309705.1"/>
    </source>
</evidence>
<comment type="caution">
    <text evidence="8">The sequence shown here is derived from an EMBL/GenBank/DDBJ whole genome shotgun (WGS) entry which is preliminary data.</text>
</comment>
<sequence>MSESIRVAVVDDQGVIRAGLRMIIDHESDLTVVGEAADGASALTMVAEVRPDVVLMDIRMPVLDGIEATRRLVDAGAAGAHLPAVLILTTFDDEEYVLGAIRVGASGFLLKDAGPDVLVAAVRTVHAGNSLVDPVVTNTLIAHCLELERTRPAVAPPNIPSSHWAQRLASLSEREKQILGGMARGLSNTDLAAHLVVSETTVKTHVSSVLSKLGLRNRVQAVVVAYETGVVTPGAAAWDTGL</sequence>
<keyword evidence="1 5" id="KW-0597">Phosphoprotein</keyword>
<dbReference type="EMBL" id="JAJOMB010000001">
    <property type="protein sequence ID" value="MCD5309705.1"/>
    <property type="molecule type" value="Genomic_DNA"/>
</dbReference>
<dbReference type="GO" id="GO:0000160">
    <property type="term" value="P:phosphorelay signal transduction system"/>
    <property type="evidence" value="ECO:0007669"/>
    <property type="project" value="InterPro"/>
</dbReference>
<dbReference type="PRINTS" id="PR00038">
    <property type="entry name" value="HTHLUXR"/>
</dbReference>
<evidence type="ECO:0000259" key="6">
    <source>
        <dbReference type="PROSITE" id="PS50043"/>
    </source>
</evidence>
<keyword evidence="4" id="KW-0804">Transcription</keyword>
<dbReference type="Gene3D" id="3.40.50.2300">
    <property type="match status" value="1"/>
</dbReference>
<dbReference type="SMART" id="SM00448">
    <property type="entry name" value="REC"/>
    <property type="match status" value="1"/>
</dbReference>
<evidence type="ECO:0000256" key="2">
    <source>
        <dbReference type="ARBA" id="ARBA00023015"/>
    </source>
</evidence>
<evidence type="ECO:0000259" key="7">
    <source>
        <dbReference type="PROSITE" id="PS50110"/>
    </source>
</evidence>
<dbReference type="InterPro" id="IPR001789">
    <property type="entry name" value="Sig_transdc_resp-reg_receiver"/>
</dbReference>
<dbReference type="SUPFAM" id="SSF52172">
    <property type="entry name" value="CheY-like"/>
    <property type="match status" value="1"/>
</dbReference>
<feature type="domain" description="HTH luxR-type" evidence="6">
    <location>
        <begin position="164"/>
        <end position="229"/>
    </location>
</feature>
<gene>
    <name evidence="8" type="ORF">LR394_02265</name>
</gene>
<organism evidence="8 9">
    <name type="scientific">Kineosporia babensis</name>
    <dbReference type="NCBI Taxonomy" id="499548"/>
    <lineage>
        <taxon>Bacteria</taxon>
        <taxon>Bacillati</taxon>
        <taxon>Actinomycetota</taxon>
        <taxon>Actinomycetes</taxon>
        <taxon>Kineosporiales</taxon>
        <taxon>Kineosporiaceae</taxon>
        <taxon>Kineosporia</taxon>
    </lineage>
</organism>
<dbReference type="PANTHER" id="PTHR43214:SF24">
    <property type="entry name" value="TRANSCRIPTIONAL REGULATORY PROTEIN NARL-RELATED"/>
    <property type="match status" value="1"/>
</dbReference>
<dbReference type="GO" id="GO:0003677">
    <property type="term" value="F:DNA binding"/>
    <property type="evidence" value="ECO:0007669"/>
    <property type="project" value="UniProtKB-KW"/>
</dbReference>
<dbReference type="CDD" id="cd17535">
    <property type="entry name" value="REC_NarL-like"/>
    <property type="match status" value="1"/>
</dbReference>
<accession>A0A9X1N9N5</accession>
<dbReference type="InterPro" id="IPR016032">
    <property type="entry name" value="Sig_transdc_resp-reg_C-effctor"/>
</dbReference>
<reference evidence="8" key="1">
    <citation type="submission" date="2021-11" db="EMBL/GenBank/DDBJ databases">
        <title>Streptomyces corallinus and Kineosporia corallina sp. nov., two new coral-derived marine actinobacteria.</title>
        <authorList>
            <person name="Buangrab K."/>
            <person name="Sutthacheep M."/>
            <person name="Yeemin T."/>
            <person name="Harunari E."/>
            <person name="Igarashi Y."/>
            <person name="Sripreechasak P."/>
            <person name="Kanchanasin P."/>
            <person name="Tanasupawat S."/>
            <person name="Phongsopitanun W."/>
        </authorList>
    </citation>
    <scope>NUCLEOTIDE SEQUENCE</scope>
    <source>
        <strain evidence="8">JCM 31032</strain>
    </source>
</reference>
<keyword evidence="2" id="KW-0805">Transcription regulation</keyword>
<dbReference type="Proteomes" id="UP001138997">
    <property type="component" value="Unassembled WGS sequence"/>
</dbReference>
<evidence type="ECO:0000313" key="9">
    <source>
        <dbReference type="Proteomes" id="UP001138997"/>
    </source>
</evidence>
<dbReference type="InterPro" id="IPR058245">
    <property type="entry name" value="NreC/VraR/RcsB-like_REC"/>
</dbReference>
<dbReference type="PROSITE" id="PS50043">
    <property type="entry name" value="HTH_LUXR_2"/>
    <property type="match status" value="1"/>
</dbReference>
<feature type="modified residue" description="4-aspartylphosphate" evidence="5">
    <location>
        <position position="57"/>
    </location>
</feature>
<keyword evidence="9" id="KW-1185">Reference proteome</keyword>